<dbReference type="SUPFAM" id="SSF55785">
    <property type="entry name" value="PYP-like sensor domain (PAS domain)"/>
    <property type="match status" value="3"/>
</dbReference>
<feature type="domain" description="Histidine kinase" evidence="15">
    <location>
        <begin position="563"/>
        <end position="777"/>
    </location>
</feature>
<keyword evidence="19" id="KW-1185">Reference proteome</keyword>
<dbReference type="FunFam" id="2.10.70.100:FF:000001">
    <property type="entry name" value="Sensory transduction histidine kinase"/>
    <property type="match status" value="1"/>
</dbReference>
<dbReference type="GO" id="GO:0000155">
    <property type="term" value="F:phosphorelay sensor kinase activity"/>
    <property type="evidence" value="ECO:0007669"/>
    <property type="project" value="InterPro"/>
</dbReference>
<evidence type="ECO:0000259" key="16">
    <source>
        <dbReference type="PROSITE" id="PS50112"/>
    </source>
</evidence>
<keyword evidence="10" id="KW-0547">Nucleotide-binding</keyword>
<dbReference type="InterPro" id="IPR001610">
    <property type="entry name" value="PAC"/>
</dbReference>
<reference evidence="18 19" key="1">
    <citation type="submission" date="2012-02" db="EMBL/GenBank/DDBJ databases">
        <title>Shotgun genome sequence of Phaeospirillum photometricum DSM 122.</title>
        <authorList>
            <person name="Duquesne K."/>
            <person name="Sturgis J."/>
        </authorList>
    </citation>
    <scope>NUCLEOTIDE SEQUENCE [LARGE SCALE GENOMIC DNA]</scope>
    <source>
        <strain evidence="19">DSM122</strain>
    </source>
</reference>
<evidence type="ECO:0000259" key="17">
    <source>
        <dbReference type="PROSITE" id="PS50113"/>
    </source>
</evidence>
<evidence type="ECO:0000256" key="11">
    <source>
        <dbReference type="ARBA" id="ARBA00022777"/>
    </source>
</evidence>
<feature type="compositionally biased region" description="Basic and acidic residues" evidence="14">
    <location>
        <begin position="42"/>
        <end position="52"/>
    </location>
</feature>
<dbReference type="GO" id="GO:0005886">
    <property type="term" value="C:plasma membrane"/>
    <property type="evidence" value="ECO:0007669"/>
    <property type="project" value="UniProtKB-SubCell"/>
</dbReference>
<dbReference type="InterPro" id="IPR003594">
    <property type="entry name" value="HATPase_dom"/>
</dbReference>
<keyword evidence="6" id="KW-0597">Phosphoprotein</keyword>
<dbReference type="PROSITE" id="PS50113">
    <property type="entry name" value="PAC"/>
    <property type="match status" value="1"/>
</dbReference>
<feature type="domain" description="PAS" evidence="16">
    <location>
        <begin position="441"/>
        <end position="489"/>
    </location>
</feature>
<keyword evidence="7 18" id="KW-0808">Transferase</keyword>
<evidence type="ECO:0000256" key="3">
    <source>
        <dbReference type="ARBA" id="ARBA00012438"/>
    </source>
</evidence>
<dbReference type="HOGENOM" id="CLU_359765_0_0_5"/>
<dbReference type="Pfam" id="PF08447">
    <property type="entry name" value="PAS_3"/>
    <property type="match status" value="1"/>
</dbReference>
<evidence type="ECO:0000256" key="5">
    <source>
        <dbReference type="ARBA" id="ARBA00022519"/>
    </source>
</evidence>
<dbReference type="PROSITE" id="PS50112">
    <property type="entry name" value="PAS"/>
    <property type="match status" value="2"/>
</dbReference>
<dbReference type="SMART" id="SM00387">
    <property type="entry name" value="HATPase_c"/>
    <property type="match status" value="1"/>
</dbReference>
<evidence type="ECO:0000256" key="7">
    <source>
        <dbReference type="ARBA" id="ARBA00022679"/>
    </source>
</evidence>
<dbReference type="STRING" id="1150469.RSPPHO_01827"/>
<dbReference type="PROSITE" id="PS50109">
    <property type="entry name" value="HIS_KIN"/>
    <property type="match status" value="1"/>
</dbReference>
<dbReference type="SUPFAM" id="SSF47384">
    <property type="entry name" value="Homodimeric domain of signal transducing histidine kinase"/>
    <property type="match status" value="1"/>
</dbReference>
<evidence type="ECO:0000256" key="9">
    <source>
        <dbReference type="ARBA" id="ARBA00022737"/>
    </source>
</evidence>
<evidence type="ECO:0000256" key="6">
    <source>
        <dbReference type="ARBA" id="ARBA00022553"/>
    </source>
</evidence>
<dbReference type="Gene3D" id="2.10.70.100">
    <property type="match status" value="1"/>
</dbReference>
<dbReference type="SMART" id="SM00388">
    <property type="entry name" value="HisKA"/>
    <property type="match status" value="1"/>
</dbReference>
<dbReference type="InterPro" id="IPR004358">
    <property type="entry name" value="Sig_transdc_His_kin-like_C"/>
</dbReference>
<dbReference type="SMART" id="SM00091">
    <property type="entry name" value="PAS"/>
    <property type="match status" value="3"/>
</dbReference>
<evidence type="ECO:0000259" key="15">
    <source>
        <dbReference type="PROSITE" id="PS50109"/>
    </source>
</evidence>
<dbReference type="PATRIC" id="fig|1150469.3.peg.2052"/>
<evidence type="ECO:0000256" key="8">
    <source>
        <dbReference type="ARBA" id="ARBA00022692"/>
    </source>
</evidence>
<accession>H6SKD8</accession>
<evidence type="ECO:0000313" key="18">
    <source>
        <dbReference type="EMBL" id="CCG08453.1"/>
    </source>
</evidence>
<dbReference type="InterPro" id="IPR005467">
    <property type="entry name" value="His_kinase_dom"/>
</dbReference>
<dbReference type="Gene3D" id="3.30.450.20">
    <property type="entry name" value="PAS domain"/>
    <property type="match status" value="3"/>
</dbReference>
<dbReference type="Pfam" id="PF00512">
    <property type="entry name" value="HisKA"/>
    <property type="match status" value="1"/>
</dbReference>
<dbReference type="PANTHER" id="PTHR43304:SF1">
    <property type="entry name" value="PAC DOMAIN-CONTAINING PROTEIN"/>
    <property type="match status" value="1"/>
</dbReference>
<dbReference type="SUPFAM" id="SSF55874">
    <property type="entry name" value="ATPase domain of HSP90 chaperone/DNA topoisomerase II/histidine kinase"/>
    <property type="match status" value="1"/>
</dbReference>
<dbReference type="InterPro" id="IPR036890">
    <property type="entry name" value="HATPase_C_sf"/>
</dbReference>
<keyword evidence="11" id="KW-0418">Kinase</keyword>
<dbReference type="InterPro" id="IPR036097">
    <property type="entry name" value="HisK_dim/P_sf"/>
</dbReference>
<feature type="region of interest" description="Disordered" evidence="14">
    <location>
        <begin position="42"/>
        <end position="63"/>
    </location>
</feature>
<dbReference type="Gene3D" id="1.10.287.130">
    <property type="match status" value="1"/>
</dbReference>
<dbReference type="NCBIfam" id="TIGR00229">
    <property type="entry name" value="sensory_box"/>
    <property type="match status" value="3"/>
</dbReference>
<dbReference type="Pfam" id="PF13426">
    <property type="entry name" value="PAS_9"/>
    <property type="match status" value="2"/>
</dbReference>
<keyword evidence="4" id="KW-1003">Cell membrane</keyword>
<dbReference type="InterPro" id="IPR003661">
    <property type="entry name" value="HisK_dim/P_dom"/>
</dbReference>
<dbReference type="InterPro" id="IPR000700">
    <property type="entry name" value="PAS-assoc_C"/>
</dbReference>
<dbReference type="EMBL" id="HE663493">
    <property type="protein sequence ID" value="CCG08453.1"/>
    <property type="molecule type" value="Genomic_DNA"/>
</dbReference>
<evidence type="ECO:0000256" key="4">
    <source>
        <dbReference type="ARBA" id="ARBA00022475"/>
    </source>
</evidence>
<dbReference type="Gene3D" id="3.30.565.10">
    <property type="entry name" value="Histidine kinase-like ATPase, C-terminal domain"/>
    <property type="match status" value="1"/>
</dbReference>
<dbReference type="FunFam" id="3.30.565.10:FF:000006">
    <property type="entry name" value="Sensor histidine kinase WalK"/>
    <property type="match status" value="1"/>
</dbReference>
<dbReference type="CDD" id="cd00130">
    <property type="entry name" value="PAS"/>
    <property type="match status" value="3"/>
</dbReference>
<evidence type="ECO:0000256" key="10">
    <source>
        <dbReference type="ARBA" id="ARBA00022741"/>
    </source>
</evidence>
<feature type="domain" description="PAS" evidence="16">
    <location>
        <begin position="294"/>
        <end position="337"/>
    </location>
</feature>
<keyword evidence="5" id="KW-0997">Cell inner membrane</keyword>
<evidence type="ECO:0000256" key="1">
    <source>
        <dbReference type="ARBA" id="ARBA00000085"/>
    </source>
</evidence>
<dbReference type="PRINTS" id="PR00344">
    <property type="entry name" value="BCTRLSENSOR"/>
</dbReference>
<dbReference type="SMART" id="SM00086">
    <property type="entry name" value="PAC"/>
    <property type="match status" value="3"/>
</dbReference>
<dbReference type="PANTHER" id="PTHR43304">
    <property type="entry name" value="PHYTOCHROME-LIKE PROTEIN CPH1"/>
    <property type="match status" value="1"/>
</dbReference>
<evidence type="ECO:0000256" key="2">
    <source>
        <dbReference type="ARBA" id="ARBA00004429"/>
    </source>
</evidence>
<evidence type="ECO:0000256" key="14">
    <source>
        <dbReference type="SAM" id="MobiDB-lite"/>
    </source>
</evidence>
<dbReference type="InterPro" id="IPR013655">
    <property type="entry name" value="PAS_fold_3"/>
</dbReference>
<comment type="catalytic activity">
    <reaction evidence="1">
        <text>ATP + protein L-histidine = ADP + protein N-phospho-L-histidine.</text>
        <dbReference type="EC" id="2.7.13.3"/>
    </reaction>
</comment>
<protein>
    <recommendedName>
        <fullName evidence="3">histidine kinase</fullName>
        <ecNumber evidence="3">2.7.13.3</ecNumber>
    </recommendedName>
</protein>
<keyword evidence="13" id="KW-0472">Membrane</keyword>
<dbReference type="CDD" id="cd00082">
    <property type="entry name" value="HisKA"/>
    <property type="match status" value="1"/>
</dbReference>
<dbReference type="InterPro" id="IPR035965">
    <property type="entry name" value="PAS-like_dom_sf"/>
</dbReference>
<dbReference type="InterPro" id="IPR000014">
    <property type="entry name" value="PAS"/>
</dbReference>
<name>H6SKD8_PARPM</name>
<evidence type="ECO:0000256" key="12">
    <source>
        <dbReference type="ARBA" id="ARBA00022989"/>
    </source>
</evidence>
<keyword evidence="8" id="KW-0812">Transmembrane</keyword>
<comment type="subcellular location">
    <subcellularLocation>
        <location evidence="2">Cell inner membrane</location>
        <topology evidence="2">Multi-pass membrane protein</topology>
    </subcellularLocation>
</comment>
<dbReference type="AlphaFoldDB" id="H6SKD8"/>
<dbReference type="Proteomes" id="UP000033220">
    <property type="component" value="Chromosome DSM 122"/>
</dbReference>
<organism evidence="18 19">
    <name type="scientific">Pararhodospirillum photometricum DSM 122</name>
    <dbReference type="NCBI Taxonomy" id="1150469"/>
    <lineage>
        <taxon>Bacteria</taxon>
        <taxon>Pseudomonadati</taxon>
        <taxon>Pseudomonadota</taxon>
        <taxon>Alphaproteobacteria</taxon>
        <taxon>Rhodospirillales</taxon>
        <taxon>Rhodospirillaceae</taxon>
        <taxon>Pararhodospirillum</taxon>
    </lineage>
</organism>
<proteinExistence type="predicted"/>
<dbReference type="EC" id="2.7.13.3" evidence="3"/>
<dbReference type="eggNOG" id="COG4251">
    <property type="taxonomic scope" value="Bacteria"/>
</dbReference>
<gene>
    <name evidence="18" type="ORF">RSPPHO_01827</name>
</gene>
<feature type="domain" description="PAC" evidence="17">
    <location>
        <begin position="492"/>
        <end position="545"/>
    </location>
</feature>
<dbReference type="KEGG" id="rpm:RSPPHO_01827"/>
<dbReference type="InterPro" id="IPR052162">
    <property type="entry name" value="Sensor_kinase/Photoreceptor"/>
</dbReference>
<evidence type="ECO:0000313" key="19">
    <source>
        <dbReference type="Proteomes" id="UP000033220"/>
    </source>
</evidence>
<sequence length="778" mass="86381">MHTGHGMSLGFYRLPALALFLSHPQGIARPPQGPRRGVEIARHQASGGDRRVGLRGKQGVGKKGGKIIGGTAKFQFCFSRGGRRGSKRGIHCRAGLLFFGLGDKELSCPGPGTMTCHAPRIKGLTSIEVGGKTAYGTNFPFSSPQATTSPGGRKRAMFLIPGIRIPPMADDKESERARRAALAVQGTDLEIYWFKPDGTLLDANQAACLATGYSEAELREITVFDLDPRCAPDRLHQALAKLTHGPVVVLETLHRRKDGSTYPVDVTLVCLDAKEELYCGFAKDVSERRLAHDQISMYKDILDFAGEAIFWVNEEGRIVYVNEAACTLLGYDRLDLLALNVRDLNIAMTPQIWRDHWMSMKIRRRAVFEICLRRADGHGINVEISSNFFVGPMGEVSVSFVRDVTERNENLRKIKETANLLGEIQKIADIGHYEADFINDIIRTSDSVHSMFGTPATPFTTLGRWLDLVHPEDREALRHMVVHEVIEHGRPFEAQYRIIRPSDGQVRWMYSRGEVLRDATGKPQRMIGPIQDITERKQAQDQIQQTVDALTRSNVELERFAYVASHDLQEPIRNIVAYSQLLAQRYRGRLDADADEFLGYIVGGAKRMHALVLDLLAYSRLSAAGQPFRMVNLGRVVNAVCDDLRMAIRDSGARITTGPLPLVYGDEIQLVALFQNLIGNAIKFRRPDTLPAIYVGAQREERAWVLEVIDNGIGMDPAFLDKIFVIFKRLHTAQAYPGTGIGLAVAKRIVERHGGAISVESTPGQGSRFCVTLPDPVT</sequence>
<dbReference type="Pfam" id="PF02518">
    <property type="entry name" value="HATPase_c"/>
    <property type="match status" value="1"/>
</dbReference>
<keyword evidence="12" id="KW-1133">Transmembrane helix</keyword>
<dbReference type="GO" id="GO:0000166">
    <property type="term" value="F:nucleotide binding"/>
    <property type="evidence" value="ECO:0007669"/>
    <property type="project" value="UniProtKB-KW"/>
</dbReference>
<evidence type="ECO:0000256" key="13">
    <source>
        <dbReference type="ARBA" id="ARBA00023136"/>
    </source>
</evidence>
<keyword evidence="9" id="KW-0677">Repeat</keyword>